<reference evidence="2" key="1">
    <citation type="journal article" date="2019" name="Int. J. Syst. Evol. Microbiol.">
        <title>The Global Catalogue of Microorganisms (GCM) 10K type strain sequencing project: providing services to taxonomists for standard genome sequencing and annotation.</title>
        <authorList>
            <consortium name="The Broad Institute Genomics Platform"/>
            <consortium name="The Broad Institute Genome Sequencing Center for Infectious Disease"/>
            <person name="Wu L."/>
            <person name="Ma J."/>
        </authorList>
    </citation>
    <scope>NUCLEOTIDE SEQUENCE [LARGE SCALE GENOMIC DNA]</scope>
    <source>
        <strain evidence="2">KCTC 52168</strain>
    </source>
</reference>
<dbReference type="RefSeq" id="WP_377300569.1">
    <property type="nucleotide sequence ID" value="NZ_CP180191.1"/>
</dbReference>
<keyword evidence="2" id="KW-1185">Reference proteome</keyword>
<evidence type="ECO:0000313" key="2">
    <source>
        <dbReference type="Proteomes" id="UP001595556"/>
    </source>
</evidence>
<dbReference type="InterPro" id="IPR003462">
    <property type="entry name" value="ODC_Mu_crystall"/>
</dbReference>
<dbReference type="PANTHER" id="PTHR13812">
    <property type="entry name" value="KETIMINE REDUCTASE MU-CRYSTALLIN"/>
    <property type="match status" value="1"/>
</dbReference>
<dbReference type="Pfam" id="PF02423">
    <property type="entry name" value="OCD_Mu_crystall"/>
    <property type="match status" value="1"/>
</dbReference>
<comment type="caution">
    <text evidence="1">The sequence shown here is derived from an EMBL/GenBank/DDBJ whole genome shotgun (WGS) entry which is preliminary data.</text>
</comment>
<protein>
    <submittedName>
        <fullName evidence="1">Delta(1)-pyrroline-2-carboxylate reductase family protein</fullName>
    </submittedName>
</protein>
<accession>A0ABV7H1G3</accession>
<gene>
    <name evidence="1" type="ORF">ACFOEN_01390</name>
</gene>
<dbReference type="Proteomes" id="UP001595556">
    <property type="component" value="Unassembled WGS sequence"/>
</dbReference>
<organism evidence="1 2">
    <name type="scientific">Piscinibacterium candidicorallinum</name>
    <dbReference type="NCBI Taxonomy" id="1793872"/>
    <lineage>
        <taxon>Bacteria</taxon>
        <taxon>Pseudomonadati</taxon>
        <taxon>Pseudomonadota</taxon>
        <taxon>Betaproteobacteria</taxon>
        <taxon>Burkholderiales</taxon>
        <taxon>Piscinibacterium</taxon>
    </lineage>
</organism>
<dbReference type="Gene3D" id="3.40.50.720">
    <property type="entry name" value="NAD(P)-binding Rossmann-like Domain"/>
    <property type="match status" value="1"/>
</dbReference>
<dbReference type="InterPro" id="IPR036291">
    <property type="entry name" value="NAD(P)-bd_dom_sf"/>
</dbReference>
<proteinExistence type="predicted"/>
<dbReference type="PANTHER" id="PTHR13812:SF19">
    <property type="entry name" value="KETIMINE REDUCTASE MU-CRYSTALLIN"/>
    <property type="match status" value="1"/>
</dbReference>
<dbReference type="PIRSF" id="PIRSF001439">
    <property type="entry name" value="CryM"/>
    <property type="match status" value="1"/>
</dbReference>
<dbReference type="EMBL" id="JBHRTI010000003">
    <property type="protein sequence ID" value="MFC3146290.1"/>
    <property type="molecule type" value="Genomic_DNA"/>
</dbReference>
<dbReference type="NCBIfam" id="NF005603">
    <property type="entry name" value="PRK07340.1"/>
    <property type="match status" value="1"/>
</dbReference>
<name>A0ABV7H1G3_9BURK</name>
<dbReference type="InterPro" id="IPR023401">
    <property type="entry name" value="ODC_N"/>
</dbReference>
<sequence>MKILDAQATAAALPWPGMLDALDDILTAQREGRARCPVRNRLNLGATPDVTDAGVLLTMPATDGELAVVKVVTVHGGNTALKLPAVQAAVLVMDARTGQRLALLDGEVVTERRTAALSALAVRKLTGRTDWSDAALHLIGAGAQARAHMDAFAACLGVKQVSVQTRSPASAQGLIALAREHGLKVQPGDAASLRSADLIVTATTSSTPVMDDGIRDDAVICAVGAFTSRMAELPPTLVRRARCVVDTADGCRAEAGDLLQASVDWAQIPQLADASELPAGRPTIFKSVGSALWDLAAARCWWAQQEA</sequence>
<dbReference type="SUPFAM" id="SSF51735">
    <property type="entry name" value="NAD(P)-binding Rossmann-fold domains"/>
    <property type="match status" value="1"/>
</dbReference>
<dbReference type="Gene3D" id="3.30.1780.10">
    <property type="entry name" value="ornithine cyclodeaminase, domain 1"/>
    <property type="match status" value="1"/>
</dbReference>
<evidence type="ECO:0000313" key="1">
    <source>
        <dbReference type="EMBL" id="MFC3146290.1"/>
    </source>
</evidence>